<evidence type="ECO:0000256" key="6">
    <source>
        <dbReference type="ARBA" id="ARBA00023326"/>
    </source>
</evidence>
<name>A0AAV5TQJ6_9BILA</name>
<comment type="caution">
    <text evidence="10">The sequence shown here is derived from an EMBL/GenBank/DDBJ whole genome shotgun (WGS) entry which is preliminary data.</text>
</comment>
<feature type="domain" description="Carbohydrate binding" evidence="9">
    <location>
        <begin position="472"/>
        <end position="551"/>
    </location>
</feature>
<keyword evidence="4" id="KW-0119">Carbohydrate metabolism</keyword>
<evidence type="ECO:0000256" key="4">
    <source>
        <dbReference type="ARBA" id="ARBA00023277"/>
    </source>
</evidence>
<dbReference type="GO" id="GO:0030246">
    <property type="term" value="F:carbohydrate binding"/>
    <property type="evidence" value="ECO:0007669"/>
    <property type="project" value="InterPro"/>
</dbReference>
<dbReference type="Pfam" id="PF00150">
    <property type="entry name" value="Cellulase"/>
    <property type="match status" value="1"/>
</dbReference>
<evidence type="ECO:0000313" key="11">
    <source>
        <dbReference type="Proteomes" id="UP001432027"/>
    </source>
</evidence>
<keyword evidence="3" id="KW-0136">Cellulose degradation</keyword>
<dbReference type="SMART" id="SM01063">
    <property type="entry name" value="CBM49"/>
    <property type="match status" value="1"/>
</dbReference>
<dbReference type="InterPro" id="IPR017853">
    <property type="entry name" value="GH"/>
</dbReference>
<sequence>ETKYCAEEIEPLFSLSVLISNNVVIRMLVGTLLASALLVQSAVSQQCVSKLEWTTSGGQINVNGQPLVLKGINYFGFETETYTPHGIWSYDLNYYLDFIKTNNFNAIRVPFSLEMVKNNPGNLNINCATNPGLCGKTSLQLLDVFIDRAADRGILIMLDNHRITTGGGISELWYNNEYPESQLISLWQSLVARYSDRWNVFAIDLKNEPHDSASWGNSNAATDWNKAAERVINSLSSFPGLFFVEGIEWGNRLENVAQFPINTGNASLNNRVVYSPHCYGPSVYDRPEFNTADFPNNLDAIYMAKYGFIVNQTGQPVVVGEWGGKAEVGSRDETWNKWYVEWLRSKCITNNFYWCLNPNSADTGGLLEDDWLTPIPRKIALTNRAQPTPTTFVTSNGQICITPGAFPESHCQAGGQPTGGPPSTTTTSSAGSTSTPSAPQTTTTAPVAPSTTTTSAQGPSTTTTQSSGGGEVTATAVVVNQWLENGSPVKQYKLVIENGSSSQVCSVNVKLNAALKDKWNLDELSSDLYRTPSWMTIPPGGTADQAGYVAYGDSVPTVAAVQNC</sequence>
<evidence type="ECO:0000256" key="8">
    <source>
        <dbReference type="SAM" id="MobiDB-lite"/>
    </source>
</evidence>
<dbReference type="GO" id="GO:0004553">
    <property type="term" value="F:hydrolase activity, hydrolyzing O-glycosyl compounds"/>
    <property type="evidence" value="ECO:0007669"/>
    <property type="project" value="InterPro"/>
</dbReference>
<evidence type="ECO:0000256" key="7">
    <source>
        <dbReference type="RuleBase" id="RU361153"/>
    </source>
</evidence>
<reference evidence="10" key="1">
    <citation type="submission" date="2023-10" db="EMBL/GenBank/DDBJ databases">
        <title>Genome assembly of Pristionchus species.</title>
        <authorList>
            <person name="Yoshida K."/>
            <person name="Sommer R.J."/>
        </authorList>
    </citation>
    <scope>NUCLEOTIDE SEQUENCE</scope>
    <source>
        <strain evidence="10">RS0144</strain>
    </source>
</reference>
<keyword evidence="5 7" id="KW-0326">Glycosidase</keyword>
<keyword evidence="11" id="KW-1185">Reference proteome</keyword>
<feature type="compositionally biased region" description="Low complexity" evidence="8">
    <location>
        <begin position="421"/>
        <end position="470"/>
    </location>
</feature>
<protein>
    <recommendedName>
        <fullName evidence="9">Carbohydrate binding domain-containing protein</fullName>
    </recommendedName>
</protein>
<evidence type="ECO:0000256" key="1">
    <source>
        <dbReference type="ARBA" id="ARBA00005641"/>
    </source>
</evidence>
<feature type="non-terminal residue" evidence="10">
    <location>
        <position position="1"/>
    </location>
</feature>
<keyword evidence="2 7" id="KW-0378">Hydrolase</keyword>
<proteinExistence type="inferred from homology"/>
<feature type="region of interest" description="Disordered" evidence="8">
    <location>
        <begin position="408"/>
        <end position="470"/>
    </location>
</feature>
<dbReference type="Gene3D" id="3.20.20.80">
    <property type="entry name" value="Glycosidases"/>
    <property type="match status" value="1"/>
</dbReference>
<dbReference type="PANTHER" id="PTHR35923">
    <property type="entry name" value="MAJOR EXTRACELLULAR ENDOGLUCANASE"/>
    <property type="match status" value="1"/>
</dbReference>
<dbReference type="Pfam" id="PF09478">
    <property type="entry name" value="CBM49"/>
    <property type="match status" value="1"/>
</dbReference>
<evidence type="ECO:0000256" key="5">
    <source>
        <dbReference type="ARBA" id="ARBA00023295"/>
    </source>
</evidence>
<evidence type="ECO:0000259" key="9">
    <source>
        <dbReference type="SMART" id="SM01063"/>
    </source>
</evidence>
<dbReference type="InterPro" id="IPR019028">
    <property type="entry name" value="CBM_49"/>
</dbReference>
<keyword evidence="6" id="KW-0624">Polysaccharide degradation</keyword>
<dbReference type="AlphaFoldDB" id="A0AAV5TQJ6"/>
<comment type="similarity">
    <text evidence="1 7">Belongs to the glycosyl hydrolase 5 (cellulase A) family.</text>
</comment>
<dbReference type="SUPFAM" id="SSF51445">
    <property type="entry name" value="(Trans)glycosidases"/>
    <property type="match status" value="1"/>
</dbReference>
<organism evidence="10 11">
    <name type="scientific">Pristionchus entomophagus</name>
    <dbReference type="NCBI Taxonomy" id="358040"/>
    <lineage>
        <taxon>Eukaryota</taxon>
        <taxon>Metazoa</taxon>
        <taxon>Ecdysozoa</taxon>
        <taxon>Nematoda</taxon>
        <taxon>Chromadorea</taxon>
        <taxon>Rhabditida</taxon>
        <taxon>Rhabditina</taxon>
        <taxon>Diplogasteromorpha</taxon>
        <taxon>Diplogasteroidea</taxon>
        <taxon>Neodiplogasteridae</taxon>
        <taxon>Pristionchus</taxon>
    </lineage>
</organism>
<dbReference type="Proteomes" id="UP001432027">
    <property type="component" value="Unassembled WGS sequence"/>
</dbReference>
<evidence type="ECO:0000256" key="3">
    <source>
        <dbReference type="ARBA" id="ARBA00023001"/>
    </source>
</evidence>
<dbReference type="InterPro" id="IPR001547">
    <property type="entry name" value="Glyco_hydro_5"/>
</dbReference>
<gene>
    <name evidence="10" type="ORF">PENTCL1PPCAC_18478</name>
</gene>
<dbReference type="GO" id="GO:0030245">
    <property type="term" value="P:cellulose catabolic process"/>
    <property type="evidence" value="ECO:0007669"/>
    <property type="project" value="UniProtKB-KW"/>
</dbReference>
<dbReference type="PANTHER" id="PTHR35923:SF2">
    <property type="entry name" value="ENDOGLUCANASE"/>
    <property type="match status" value="1"/>
</dbReference>
<evidence type="ECO:0000256" key="2">
    <source>
        <dbReference type="ARBA" id="ARBA00022801"/>
    </source>
</evidence>
<evidence type="ECO:0000313" key="10">
    <source>
        <dbReference type="EMBL" id="GMS96303.1"/>
    </source>
</evidence>
<dbReference type="EMBL" id="BTSX01000004">
    <property type="protein sequence ID" value="GMS96303.1"/>
    <property type="molecule type" value="Genomic_DNA"/>
</dbReference>
<accession>A0AAV5TQJ6</accession>